<evidence type="ECO:0000313" key="3">
    <source>
        <dbReference type="EMBL" id="PIR97692.1"/>
    </source>
</evidence>
<keyword evidence="1" id="KW-0479">Metal-binding</keyword>
<dbReference type="EMBL" id="PFAJ01000002">
    <property type="protein sequence ID" value="PIR97692.1"/>
    <property type="molecule type" value="Genomic_DNA"/>
</dbReference>
<evidence type="ECO:0000256" key="1">
    <source>
        <dbReference type="ARBA" id="ARBA00022723"/>
    </source>
</evidence>
<dbReference type="PANTHER" id="PTHR35848">
    <property type="entry name" value="OXALATE-BINDING PROTEIN"/>
    <property type="match status" value="1"/>
</dbReference>
<organism evidence="3 4">
    <name type="scientific">Candidatus Doudnabacteria bacterium CG10_big_fil_rev_8_21_14_0_10_41_10</name>
    <dbReference type="NCBI Taxonomy" id="1974551"/>
    <lineage>
        <taxon>Bacteria</taxon>
        <taxon>Candidatus Doudnaibacteriota</taxon>
    </lineage>
</organism>
<name>A0A2H0VF14_9BACT</name>
<dbReference type="PANTHER" id="PTHR35848:SF6">
    <property type="entry name" value="CUPIN TYPE-2 DOMAIN-CONTAINING PROTEIN"/>
    <property type="match status" value="1"/>
</dbReference>
<sequence>MIVKKISSAGKLLDLNETRKIKFHNIILEPGQEVGIHTTKNREEVIVVLKGVATIELEGEDDINVEKDYLIYIPSGKKHNVKNTGNQTLHYFVFVCFD</sequence>
<feature type="domain" description="Cupin type-2" evidence="2">
    <location>
        <begin position="27"/>
        <end position="93"/>
    </location>
</feature>
<reference evidence="4" key="1">
    <citation type="submission" date="2017-09" db="EMBL/GenBank/DDBJ databases">
        <title>Depth-based differentiation of microbial function through sediment-hosted aquifers and enrichment of novel symbionts in the deep terrestrial subsurface.</title>
        <authorList>
            <person name="Probst A.J."/>
            <person name="Ladd B."/>
            <person name="Jarett J.K."/>
            <person name="Geller-Mcgrath D.E."/>
            <person name="Sieber C.M.K."/>
            <person name="Emerson J.B."/>
            <person name="Anantharaman K."/>
            <person name="Thomas B.C."/>
            <person name="Malmstrom R."/>
            <person name="Stieglmeier M."/>
            <person name="Klingl A."/>
            <person name="Woyke T."/>
            <person name="Ryan C.M."/>
            <person name="Banfield J.F."/>
        </authorList>
    </citation>
    <scope>NUCLEOTIDE SEQUENCE [LARGE SCALE GENOMIC DNA]</scope>
</reference>
<protein>
    <recommendedName>
        <fullName evidence="2">Cupin type-2 domain-containing protein</fullName>
    </recommendedName>
</protein>
<dbReference type="InterPro" id="IPR013096">
    <property type="entry name" value="Cupin_2"/>
</dbReference>
<dbReference type="InterPro" id="IPR014710">
    <property type="entry name" value="RmlC-like_jellyroll"/>
</dbReference>
<dbReference type="Gene3D" id="2.60.120.10">
    <property type="entry name" value="Jelly Rolls"/>
    <property type="match status" value="1"/>
</dbReference>
<dbReference type="Proteomes" id="UP000230557">
    <property type="component" value="Unassembled WGS sequence"/>
</dbReference>
<dbReference type="InterPro" id="IPR011051">
    <property type="entry name" value="RmlC_Cupin_sf"/>
</dbReference>
<accession>A0A2H0VF14</accession>
<dbReference type="Pfam" id="PF07883">
    <property type="entry name" value="Cupin_2"/>
    <property type="match status" value="1"/>
</dbReference>
<dbReference type="SUPFAM" id="SSF51182">
    <property type="entry name" value="RmlC-like cupins"/>
    <property type="match status" value="1"/>
</dbReference>
<evidence type="ECO:0000313" key="4">
    <source>
        <dbReference type="Proteomes" id="UP000230557"/>
    </source>
</evidence>
<dbReference type="AlphaFoldDB" id="A0A2H0VF14"/>
<dbReference type="InterPro" id="IPR051610">
    <property type="entry name" value="GPI/OXD"/>
</dbReference>
<gene>
    <name evidence="3" type="ORF">COT91_00055</name>
</gene>
<proteinExistence type="predicted"/>
<evidence type="ECO:0000259" key="2">
    <source>
        <dbReference type="Pfam" id="PF07883"/>
    </source>
</evidence>
<comment type="caution">
    <text evidence="3">The sequence shown here is derived from an EMBL/GenBank/DDBJ whole genome shotgun (WGS) entry which is preliminary data.</text>
</comment>
<dbReference type="GO" id="GO:0046872">
    <property type="term" value="F:metal ion binding"/>
    <property type="evidence" value="ECO:0007669"/>
    <property type="project" value="UniProtKB-KW"/>
</dbReference>